<dbReference type="InterPro" id="IPR023753">
    <property type="entry name" value="FAD/NAD-binding_dom"/>
</dbReference>
<dbReference type="EMBL" id="CP003775">
    <property type="protein sequence ID" value="AFQ50864.1"/>
    <property type="molecule type" value="Genomic_DNA"/>
</dbReference>
<dbReference type="RefSeq" id="WP_014899631.1">
    <property type="nucleotide sequence ID" value="NC_018514.1"/>
</dbReference>
<dbReference type="Proteomes" id="UP000032866">
    <property type="component" value="Chromosome 2"/>
</dbReference>
<dbReference type="Gene3D" id="1.10.10.1100">
    <property type="entry name" value="BFD-like [2Fe-2S]-binding domain"/>
    <property type="match status" value="1"/>
</dbReference>
<keyword evidence="1" id="KW-0560">Oxidoreductase</keyword>
<dbReference type="InterPro" id="IPR041854">
    <property type="entry name" value="BFD-like_2Fe2S-bd_dom_sf"/>
</dbReference>
<dbReference type="PANTHER" id="PTHR42949">
    <property type="entry name" value="ANAEROBIC GLYCEROL-3-PHOSPHATE DEHYDROGENASE SUBUNIT B"/>
    <property type="match status" value="1"/>
</dbReference>
<accession>A0A9W3K4C8</accession>
<evidence type="ECO:0000259" key="2">
    <source>
        <dbReference type="Pfam" id="PF07992"/>
    </source>
</evidence>
<dbReference type="InterPro" id="IPR051691">
    <property type="entry name" value="Metab_Enz_Cyan_OpOx_G3PDH"/>
</dbReference>
<dbReference type="AlphaFoldDB" id="A0A9W3K4C8"/>
<gene>
    <name evidence="3" type="ORF">GEM_4474</name>
</gene>
<dbReference type="GO" id="GO:0016491">
    <property type="term" value="F:oxidoreductase activity"/>
    <property type="evidence" value="ECO:0007669"/>
    <property type="project" value="UniProtKB-KW"/>
</dbReference>
<dbReference type="PANTHER" id="PTHR42949:SF3">
    <property type="entry name" value="ANAEROBIC GLYCEROL-3-PHOSPHATE DEHYDROGENASE SUBUNIT B"/>
    <property type="match status" value="1"/>
</dbReference>
<protein>
    <submittedName>
        <fullName evidence="3">FAD-dependent pyridine nucleotide-disulfide oxidoreductase</fullName>
    </submittedName>
</protein>
<dbReference type="SUPFAM" id="SSF51905">
    <property type="entry name" value="FAD/NAD(P)-binding domain"/>
    <property type="match status" value="1"/>
</dbReference>
<dbReference type="PRINTS" id="PR00368">
    <property type="entry name" value="FADPNR"/>
</dbReference>
<dbReference type="PRINTS" id="PR00469">
    <property type="entry name" value="PNDRDTASEII"/>
</dbReference>
<evidence type="ECO:0000313" key="4">
    <source>
        <dbReference type="Proteomes" id="UP000032866"/>
    </source>
</evidence>
<dbReference type="Gene3D" id="3.50.50.60">
    <property type="entry name" value="FAD/NAD(P)-binding domain"/>
    <property type="match status" value="2"/>
</dbReference>
<proteinExistence type="predicted"/>
<dbReference type="InterPro" id="IPR017224">
    <property type="entry name" value="Opine_Oxase_asu/HCN_bsu"/>
</dbReference>
<sequence length="426" mass="44834">MKQERLSVDVAIVGAGPAGLSAARAAARSGATIAIVDDNPRAGGQIWRQPAAATPVPAAAERLAVLRQPNVTHLAATRIVAETQPGTLLLEDDERGFLLEFRTLIVCCGARELLLPFPGWTLPGVTGAGGLQALIKYGLDVRGQRTVIAGSGPLLLASAATARQAGAQVSHVLEQAAWRDVAGFGAGLWRWPSKLAQAAKLVTTAYRPDAHVVEAFGDKRLERVRIRQGEREFEVDCDRLACGFGLVPNTVLPSHLGCRIENGAVAVDAHQRTSRDGYFAAGECTGVGGSELAMIEGEIAGYAATGQTAPLAALVALRAHWQAFADAVRERFAIREPIRRLARPDTLLCRCEDVRFDAVADAVAPVPGWTAAKLQTRCGMGACQGRVCGAAAQALFGWTPPVPRTPLVPARVGTLMLDDTAPCDGA</sequence>
<dbReference type="KEGG" id="bct:GEM_4474"/>
<dbReference type="InterPro" id="IPR036188">
    <property type="entry name" value="FAD/NAD-bd_sf"/>
</dbReference>
<organism evidence="3 4">
    <name type="scientific">Burkholderia cepacia GG4</name>
    <dbReference type="NCBI Taxonomy" id="1009846"/>
    <lineage>
        <taxon>Bacteria</taxon>
        <taxon>Pseudomonadati</taxon>
        <taxon>Pseudomonadota</taxon>
        <taxon>Betaproteobacteria</taxon>
        <taxon>Burkholderiales</taxon>
        <taxon>Burkholderiaceae</taxon>
        <taxon>Burkholderia</taxon>
        <taxon>Burkholderia cepacia complex</taxon>
    </lineage>
</organism>
<feature type="domain" description="FAD/NAD(P)-binding" evidence="2">
    <location>
        <begin position="9"/>
        <end position="287"/>
    </location>
</feature>
<dbReference type="Pfam" id="PF07992">
    <property type="entry name" value="Pyr_redox_2"/>
    <property type="match status" value="1"/>
</dbReference>
<evidence type="ECO:0000256" key="1">
    <source>
        <dbReference type="ARBA" id="ARBA00023002"/>
    </source>
</evidence>
<dbReference type="PIRSF" id="PIRSF037495">
    <property type="entry name" value="Opine_OX_OoxA/HcnB"/>
    <property type="match status" value="1"/>
</dbReference>
<name>A0A9W3K4C8_BURCE</name>
<reference evidence="3 4" key="1">
    <citation type="journal article" date="2012" name="J. Bacteriol.">
        <title>Complete Genome Sequence of Burkholderia sp. Strain GG4, a Betaproteobacterium That Reduces 3-Oxo-N-Acylhomoserine Lactones and Produces Different N-Acylhomoserine Lactones.</title>
        <authorList>
            <person name="Hong K.W."/>
            <person name="Koh C.L."/>
            <person name="Sam C.K."/>
            <person name="Yin W.F."/>
            <person name="Chan K.G."/>
        </authorList>
    </citation>
    <scope>NUCLEOTIDE SEQUENCE [LARGE SCALE GENOMIC DNA]</scope>
    <source>
        <strain evidence="3 4">GG4</strain>
    </source>
</reference>
<evidence type="ECO:0000313" key="3">
    <source>
        <dbReference type="EMBL" id="AFQ50864.1"/>
    </source>
</evidence>